<reference evidence="1" key="1">
    <citation type="submission" date="2020-07" db="EMBL/GenBank/DDBJ databases">
        <authorList>
            <person name="Nieuwenhuis M."/>
            <person name="Van De Peppel L.J.J."/>
        </authorList>
    </citation>
    <scope>NUCLEOTIDE SEQUENCE</scope>
    <source>
        <strain evidence="1">AP01</strain>
        <tissue evidence="1">Mycelium</tissue>
    </source>
</reference>
<protein>
    <submittedName>
        <fullName evidence="1">Uncharacterized protein</fullName>
    </submittedName>
</protein>
<evidence type="ECO:0000313" key="2">
    <source>
        <dbReference type="Proteomes" id="UP000775547"/>
    </source>
</evidence>
<organism evidence="1 2">
    <name type="scientific">Asterophora parasitica</name>
    <dbReference type="NCBI Taxonomy" id="117018"/>
    <lineage>
        <taxon>Eukaryota</taxon>
        <taxon>Fungi</taxon>
        <taxon>Dikarya</taxon>
        <taxon>Basidiomycota</taxon>
        <taxon>Agaricomycotina</taxon>
        <taxon>Agaricomycetes</taxon>
        <taxon>Agaricomycetidae</taxon>
        <taxon>Agaricales</taxon>
        <taxon>Tricholomatineae</taxon>
        <taxon>Lyophyllaceae</taxon>
        <taxon>Asterophora</taxon>
    </lineage>
</organism>
<accession>A0A9P7FP19</accession>
<reference evidence="1" key="2">
    <citation type="submission" date="2021-10" db="EMBL/GenBank/DDBJ databases">
        <title>Phylogenomics reveals ancestral predisposition of the termite-cultivated fungus Termitomyces towards a domesticated lifestyle.</title>
        <authorList>
            <person name="Auxier B."/>
            <person name="Grum-Grzhimaylo A."/>
            <person name="Cardenas M.E."/>
            <person name="Lodge J.D."/>
            <person name="Laessoe T."/>
            <person name="Pedersen O."/>
            <person name="Smith M.E."/>
            <person name="Kuyper T.W."/>
            <person name="Franco-Molano E.A."/>
            <person name="Baroni T.J."/>
            <person name="Aanen D.K."/>
        </authorList>
    </citation>
    <scope>NUCLEOTIDE SEQUENCE</scope>
    <source>
        <strain evidence="1">AP01</strain>
        <tissue evidence="1">Mycelium</tissue>
    </source>
</reference>
<name>A0A9P7FP19_9AGAR</name>
<dbReference type="EMBL" id="JABCKV010004075">
    <property type="protein sequence ID" value="KAG5634086.1"/>
    <property type="molecule type" value="Genomic_DNA"/>
</dbReference>
<feature type="non-terminal residue" evidence="1">
    <location>
        <position position="84"/>
    </location>
</feature>
<comment type="caution">
    <text evidence="1">The sequence shown here is derived from an EMBL/GenBank/DDBJ whole genome shotgun (WGS) entry which is preliminary data.</text>
</comment>
<dbReference type="Proteomes" id="UP000775547">
    <property type="component" value="Unassembled WGS sequence"/>
</dbReference>
<sequence length="84" mass="9109">HKSIVNATLFHPHLPHIVTCGIEKDIIIHSPTPASPCVPNLERASTDVRVPSIDDAEDRSIYAQALAGLDPPGDPETSTIRMFD</sequence>
<proteinExistence type="predicted"/>
<evidence type="ECO:0000313" key="1">
    <source>
        <dbReference type="EMBL" id="KAG5634086.1"/>
    </source>
</evidence>
<feature type="non-terminal residue" evidence="1">
    <location>
        <position position="1"/>
    </location>
</feature>
<dbReference type="AlphaFoldDB" id="A0A9P7FP19"/>
<gene>
    <name evidence="1" type="ORF">DXG03_006313</name>
</gene>
<dbReference type="OrthoDB" id="4869960at2759"/>
<keyword evidence="2" id="KW-1185">Reference proteome</keyword>